<dbReference type="PANTHER" id="PTHR43162:SF1">
    <property type="entry name" value="PRESTALK A DIFFERENTIATION PROTEIN A"/>
    <property type="match status" value="1"/>
</dbReference>
<dbReference type="EMBL" id="JACHJU010000001">
    <property type="protein sequence ID" value="MBB4938557.1"/>
    <property type="molecule type" value="Genomic_DNA"/>
</dbReference>
<dbReference type="Pfam" id="PF05368">
    <property type="entry name" value="NmrA"/>
    <property type="match status" value="1"/>
</dbReference>
<feature type="domain" description="NmrA-like" evidence="1">
    <location>
        <begin position="110"/>
        <end position="236"/>
    </location>
</feature>
<evidence type="ECO:0000313" key="3">
    <source>
        <dbReference type="Proteomes" id="UP000534286"/>
    </source>
</evidence>
<dbReference type="AlphaFoldDB" id="A0A7W7RV82"/>
<protein>
    <submittedName>
        <fullName evidence="2">Uncharacterized protein YbjT (DUF2867 family)</fullName>
    </submittedName>
</protein>
<dbReference type="InterPro" id="IPR036291">
    <property type="entry name" value="NAD(P)-bd_dom_sf"/>
</dbReference>
<evidence type="ECO:0000259" key="1">
    <source>
        <dbReference type="Pfam" id="PF05368"/>
    </source>
</evidence>
<evidence type="ECO:0000313" key="2">
    <source>
        <dbReference type="EMBL" id="MBB4938557.1"/>
    </source>
</evidence>
<gene>
    <name evidence="2" type="ORF">FHR32_002862</name>
</gene>
<dbReference type="SUPFAM" id="SSF51735">
    <property type="entry name" value="NAD(P)-binding Rossmann-fold domains"/>
    <property type="match status" value="1"/>
</dbReference>
<accession>A0A7W7RV82</accession>
<dbReference type="PANTHER" id="PTHR43162">
    <property type="match status" value="1"/>
</dbReference>
<dbReference type="Gene3D" id="3.90.25.10">
    <property type="entry name" value="UDP-galactose 4-epimerase, domain 1"/>
    <property type="match status" value="1"/>
</dbReference>
<dbReference type="RefSeq" id="WP_221465400.1">
    <property type="nucleotide sequence ID" value="NZ_BAABEK010000011.1"/>
</dbReference>
<dbReference type="InterPro" id="IPR008030">
    <property type="entry name" value="NmrA-like"/>
</dbReference>
<dbReference type="InterPro" id="IPR051604">
    <property type="entry name" value="Ergot_Alk_Oxidoreductase"/>
</dbReference>
<comment type="caution">
    <text evidence="2">The sequence shown here is derived from an EMBL/GenBank/DDBJ whole genome shotgun (WGS) entry which is preliminary data.</text>
</comment>
<name>A0A7W7RV82_9ACTN</name>
<dbReference type="Proteomes" id="UP000534286">
    <property type="component" value="Unassembled WGS sequence"/>
</dbReference>
<sequence>MTENTHQRTTLILGGTGKTGRRVVERLTARGLPVRAGSRSGEPPFDWEDQTMWAPVLRDVESVYVTYYPDLAFPGAADAVGAFAELAVANGVRRLVLLSGRGEEEAQVSEEAVRKSGAEWTILRASWFSQNFSEYYLLEPVLSGVIALPAGNMAEPFVDADDIADVAVAALTEDGHAGRLYELSGPRLLTFADAAEEIAKASGREVRYVPVSAEDYENTLVEYGVPAEEATLLTALFTKVLDGRNAHLTDGVRRALGREPRDFTDYARDAAATGVWSD</sequence>
<dbReference type="Gene3D" id="3.40.50.720">
    <property type="entry name" value="NAD(P)-binding Rossmann-like Domain"/>
    <property type="match status" value="1"/>
</dbReference>
<reference evidence="2 3" key="1">
    <citation type="submission" date="2020-08" db="EMBL/GenBank/DDBJ databases">
        <title>Sequencing the genomes of 1000 actinobacteria strains.</title>
        <authorList>
            <person name="Klenk H.-P."/>
        </authorList>
    </citation>
    <scope>NUCLEOTIDE SEQUENCE [LARGE SCALE GENOMIC DNA]</scope>
    <source>
        <strain evidence="2 3">DSM 43023</strain>
    </source>
</reference>
<organism evidence="2 3">
    <name type="scientific">Streptosporangium album</name>
    <dbReference type="NCBI Taxonomy" id="47479"/>
    <lineage>
        <taxon>Bacteria</taxon>
        <taxon>Bacillati</taxon>
        <taxon>Actinomycetota</taxon>
        <taxon>Actinomycetes</taxon>
        <taxon>Streptosporangiales</taxon>
        <taxon>Streptosporangiaceae</taxon>
        <taxon>Streptosporangium</taxon>
    </lineage>
</organism>
<proteinExistence type="predicted"/>
<keyword evidence="3" id="KW-1185">Reference proteome</keyword>